<evidence type="ECO:0008006" key="5">
    <source>
        <dbReference type="Google" id="ProtNLM"/>
    </source>
</evidence>
<comment type="caution">
    <text evidence="3">The sequence shown here is derived from an EMBL/GenBank/DDBJ whole genome shotgun (WGS) entry which is preliminary data.</text>
</comment>
<gene>
    <name evidence="3" type="ORF">BXY53_0795</name>
</gene>
<feature type="signal peptide" evidence="2">
    <location>
        <begin position="1"/>
        <end position="23"/>
    </location>
</feature>
<evidence type="ECO:0000256" key="2">
    <source>
        <dbReference type="SAM" id="SignalP"/>
    </source>
</evidence>
<keyword evidence="1" id="KW-1133">Transmembrane helix</keyword>
<keyword evidence="4" id="KW-1185">Reference proteome</keyword>
<keyword evidence="1" id="KW-0812">Transmembrane</keyword>
<sequence length="116" mass="13132">MRGMAAICAVLLFAIFSADGALAATHQVPVEAPAISIGESSRNSDINHLRLADGGFISGLAVGVIGSLIVQGIDGDRHRYYRRRYRSCRYWHYRCGEDWGYHSRDYYGCMRYHRCR</sequence>
<accession>A0A397Q5J9</accession>
<evidence type="ECO:0000313" key="3">
    <source>
        <dbReference type="EMBL" id="RIA55719.1"/>
    </source>
</evidence>
<evidence type="ECO:0000313" key="4">
    <source>
        <dbReference type="Proteomes" id="UP000266273"/>
    </source>
</evidence>
<dbReference type="Proteomes" id="UP000266273">
    <property type="component" value="Unassembled WGS sequence"/>
</dbReference>
<name>A0A397Q5J9_9HYPH</name>
<dbReference type="AlphaFoldDB" id="A0A397Q5J9"/>
<evidence type="ECO:0000256" key="1">
    <source>
        <dbReference type="SAM" id="Phobius"/>
    </source>
</evidence>
<keyword evidence="1" id="KW-0472">Membrane</keyword>
<organism evidence="3 4">
    <name type="scientific">Dichotomicrobium thermohalophilum</name>
    <dbReference type="NCBI Taxonomy" id="933063"/>
    <lineage>
        <taxon>Bacteria</taxon>
        <taxon>Pseudomonadati</taxon>
        <taxon>Pseudomonadota</taxon>
        <taxon>Alphaproteobacteria</taxon>
        <taxon>Hyphomicrobiales</taxon>
        <taxon>Hyphomicrobiaceae</taxon>
        <taxon>Dichotomicrobium</taxon>
    </lineage>
</organism>
<dbReference type="EMBL" id="QXDF01000001">
    <property type="protein sequence ID" value="RIA55719.1"/>
    <property type="molecule type" value="Genomic_DNA"/>
</dbReference>
<keyword evidence="2" id="KW-0732">Signal</keyword>
<feature type="transmembrane region" description="Helical" evidence="1">
    <location>
        <begin position="54"/>
        <end position="73"/>
    </location>
</feature>
<proteinExistence type="predicted"/>
<reference evidence="3 4" key="1">
    <citation type="submission" date="2018-08" db="EMBL/GenBank/DDBJ databases">
        <title>Genomic Encyclopedia of Archaeal and Bacterial Type Strains, Phase II (KMG-II): from individual species to whole genera.</title>
        <authorList>
            <person name="Goeker M."/>
        </authorList>
    </citation>
    <scope>NUCLEOTIDE SEQUENCE [LARGE SCALE GENOMIC DNA]</scope>
    <source>
        <strain evidence="3 4">DSM 5002</strain>
    </source>
</reference>
<protein>
    <recommendedName>
        <fullName evidence="5">Lectin-like protein BA14k</fullName>
    </recommendedName>
</protein>
<dbReference type="RefSeq" id="WP_147361489.1">
    <property type="nucleotide sequence ID" value="NZ_QXDF01000001.1"/>
</dbReference>
<feature type="chain" id="PRO_5017247604" description="Lectin-like protein BA14k" evidence="2">
    <location>
        <begin position="24"/>
        <end position="116"/>
    </location>
</feature>